<dbReference type="AlphaFoldDB" id="A0A6P8AUD0"/>
<evidence type="ECO:0000313" key="3">
    <source>
        <dbReference type="RefSeq" id="XP_030978464.1"/>
    </source>
</evidence>
<proteinExistence type="predicted"/>
<reference evidence="3" key="2">
    <citation type="submission" date="2019-10" db="EMBL/GenBank/DDBJ databases">
        <authorList>
            <consortium name="NCBI Genome Project"/>
        </authorList>
    </citation>
    <scope>NUCLEOTIDE SEQUENCE</scope>
    <source>
        <strain evidence="3">NI907</strain>
    </source>
</reference>
<dbReference type="KEGG" id="pgri:PgNI_08464"/>
<gene>
    <name evidence="3" type="ORF">PgNI_08464</name>
</gene>
<feature type="compositionally biased region" description="Polar residues" evidence="1">
    <location>
        <begin position="1"/>
        <end position="13"/>
    </location>
</feature>
<protein>
    <submittedName>
        <fullName evidence="3">Uncharacterized protein</fullName>
    </submittedName>
</protein>
<feature type="region of interest" description="Disordered" evidence="1">
    <location>
        <begin position="1"/>
        <end position="33"/>
    </location>
</feature>
<accession>A0A6P8AUD0</accession>
<dbReference type="Proteomes" id="UP000515153">
    <property type="component" value="Chromosome V"/>
</dbReference>
<feature type="compositionally biased region" description="Basic and acidic residues" evidence="1">
    <location>
        <begin position="24"/>
        <end position="33"/>
    </location>
</feature>
<dbReference type="RefSeq" id="XP_030978464.1">
    <property type="nucleotide sequence ID" value="XM_031128461.1"/>
</dbReference>
<reference evidence="3" key="3">
    <citation type="submission" date="2025-08" db="UniProtKB">
        <authorList>
            <consortium name="RefSeq"/>
        </authorList>
    </citation>
    <scope>IDENTIFICATION</scope>
    <source>
        <strain evidence="3">NI907</strain>
    </source>
</reference>
<reference evidence="2 3" key="1">
    <citation type="journal article" date="2019" name="Mol. Biol. Evol.">
        <title>Blast fungal genomes show frequent chromosomal changes, gene gains and losses, and effector gene turnover.</title>
        <authorList>
            <person name="Gomez Luciano L.B."/>
            <person name="Jason Tsai I."/>
            <person name="Chuma I."/>
            <person name="Tosa Y."/>
            <person name="Chen Y.H."/>
            <person name="Li J.Y."/>
            <person name="Li M.Y."/>
            <person name="Jade Lu M.Y."/>
            <person name="Nakayashiki H."/>
            <person name="Li W.H."/>
        </authorList>
    </citation>
    <scope>NUCLEOTIDE SEQUENCE [LARGE SCALE GENOMIC DNA]</scope>
    <source>
        <strain evidence="2 3">NI907</strain>
    </source>
</reference>
<evidence type="ECO:0000313" key="2">
    <source>
        <dbReference type="Proteomes" id="UP000515153"/>
    </source>
</evidence>
<sequence>MSQAAFPSTTSGDHQLAHGNSDPLDPRLHSLLR</sequence>
<dbReference type="GeneID" id="41963369"/>
<organism evidence="2 3">
    <name type="scientific">Pyricularia grisea</name>
    <name type="common">Crabgrass-specific blast fungus</name>
    <name type="synonym">Magnaporthe grisea</name>
    <dbReference type="NCBI Taxonomy" id="148305"/>
    <lineage>
        <taxon>Eukaryota</taxon>
        <taxon>Fungi</taxon>
        <taxon>Dikarya</taxon>
        <taxon>Ascomycota</taxon>
        <taxon>Pezizomycotina</taxon>
        <taxon>Sordariomycetes</taxon>
        <taxon>Sordariomycetidae</taxon>
        <taxon>Magnaporthales</taxon>
        <taxon>Pyriculariaceae</taxon>
        <taxon>Pyricularia</taxon>
    </lineage>
</organism>
<keyword evidence="2" id="KW-1185">Reference proteome</keyword>
<name>A0A6P8AUD0_PYRGI</name>
<evidence type="ECO:0000256" key="1">
    <source>
        <dbReference type="SAM" id="MobiDB-lite"/>
    </source>
</evidence>